<comment type="similarity">
    <text evidence="7">Belongs to the transglycosylase MltG family.</text>
</comment>
<dbReference type="Proteomes" id="UP000249008">
    <property type="component" value="Chromosome 1"/>
</dbReference>
<dbReference type="PANTHER" id="PTHR30518:SF2">
    <property type="entry name" value="ENDOLYTIC MUREIN TRANSGLYCOSYLASE"/>
    <property type="match status" value="1"/>
</dbReference>
<dbReference type="GeneID" id="78456372"/>
<comment type="function">
    <text evidence="7">Functions as a peptidoglycan terminase that cleaves nascent peptidoglycan strands endolytically to terminate their elongation.</text>
</comment>
<name>A0AAX2JCA5_9FUSO</name>
<evidence type="ECO:0000313" key="8">
    <source>
        <dbReference type="EMBL" id="SQJ04064.1"/>
    </source>
</evidence>
<dbReference type="NCBIfam" id="TIGR00247">
    <property type="entry name" value="endolytic transglycosylase MltG"/>
    <property type="match status" value="1"/>
</dbReference>
<feature type="transmembrane region" description="Helical" evidence="7">
    <location>
        <begin position="6"/>
        <end position="25"/>
    </location>
</feature>
<keyword evidence="1 7" id="KW-1003">Cell membrane</keyword>
<dbReference type="Gene3D" id="3.30.160.60">
    <property type="entry name" value="Classic Zinc Finger"/>
    <property type="match status" value="1"/>
</dbReference>
<keyword evidence="5 7" id="KW-0456">Lyase</keyword>
<gene>
    <name evidence="8" type="primary">yceG</name>
    <name evidence="7" type="synonym">mltG</name>
    <name evidence="8" type="ORF">NCTC12112_01834</name>
</gene>
<dbReference type="EMBL" id="LS483487">
    <property type="protein sequence ID" value="SQJ04064.1"/>
    <property type="molecule type" value="Genomic_DNA"/>
</dbReference>
<evidence type="ECO:0000256" key="5">
    <source>
        <dbReference type="ARBA" id="ARBA00023239"/>
    </source>
</evidence>
<dbReference type="GO" id="GO:0005886">
    <property type="term" value="C:plasma membrane"/>
    <property type="evidence" value="ECO:0007669"/>
    <property type="project" value="UniProtKB-SubCell"/>
</dbReference>
<dbReference type="EC" id="4.2.2.29" evidence="7"/>
<evidence type="ECO:0000256" key="7">
    <source>
        <dbReference type="HAMAP-Rule" id="MF_02065"/>
    </source>
</evidence>
<evidence type="ECO:0000256" key="4">
    <source>
        <dbReference type="ARBA" id="ARBA00023136"/>
    </source>
</evidence>
<dbReference type="InterPro" id="IPR003770">
    <property type="entry name" value="MLTG-like"/>
</dbReference>
<evidence type="ECO:0000256" key="3">
    <source>
        <dbReference type="ARBA" id="ARBA00022989"/>
    </source>
</evidence>
<dbReference type="AlphaFoldDB" id="A0AAX2JCA5"/>
<dbReference type="GO" id="GO:0009252">
    <property type="term" value="P:peptidoglycan biosynthetic process"/>
    <property type="evidence" value="ECO:0007669"/>
    <property type="project" value="UniProtKB-UniRule"/>
</dbReference>
<evidence type="ECO:0000256" key="2">
    <source>
        <dbReference type="ARBA" id="ARBA00022692"/>
    </source>
</evidence>
<accession>A0AAX2JCA5</accession>
<dbReference type="KEGG" id="ful:C4N20_16205"/>
<dbReference type="Gene3D" id="3.30.1490.480">
    <property type="entry name" value="Endolytic murein transglycosylase"/>
    <property type="match status" value="2"/>
</dbReference>
<keyword evidence="3 7" id="KW-1133">Transmembrane helix</keyword>
<dbReference type="Pfam" id="PF02618">
    <property type="entry name" value="YceG"/>
    <property type="match status" value="1"/>
</dbReference>
<evidence type="ECO:0000256" key="6">
    <source>
        <dbReference type="ARBA" id="ARBA00023316"/>
    </source>
</evidence>
<sequence>MKKWIYTIAGMFILIATIVVVFFYFEINKKVNYHKIIEIKRGVPLKASLSSLPVSDSFVFKVYLKYRNEGKGIKAGYYELKGEMSMKDLIDVLEAGKDKVFKLTIPEGYSIAEIADLLEKNGRIDKDKFYKEFNGIEFPYPTPEGNFEGYLYPETYYIPESYNERLIIRTLLREFLKKFPPEKYEDKDEFYQKLIMASILEREAKLDKEKPLMASVFYNRIKKKMTLSSDATVNFLYDYKKRRMYYKDLEIDSPYNTYKYKGLPPGPISNPSVVSVEAAYNPADTDYLFFVATGDGGHFFSKTYREHLEFQRKNKENK</sequence>
<keyword evidence="2 7" id="KW-0812">Transmembrane</keyword>
<proteinExistence type="inferred from homology"/>
<evidence type="ECO:0000256" key="1">
    <source>
        <dbReference type="ARBA" id="ARBA00022475"/>
    </source>
</evidence>
<evidence type="ECO:0000313" key="9">
    <source>
        <dbReference type="Proteomes" id="UP000249008"/>
    </source>
</evidence>
<dbReference type="GO" id="GO:0008932">
    <property type="term" value="F:lytic endotransglycosylase activity"/>
    <property type="evidence" value="ECO:0007669"/>
    <property type="project" value="UniProtKB-UniRule"/>
</dbReference>
<dbReference type="GO" id="GO:0071555">
    <property type="term" value="P:cell wall organization"/>
    <property type="evidence" value="ECO:0007669"/>
    <property type="project" value="UniProtKB-KW"/>
</dbReference>
<keyword evidence="6 7" id="KW-0961">Cell wall biogenesis/degradation</keyword>
<comment type="subcellular location">
    <subcellularLocation>
        <location evidence="7">Cell membrane</location>
        <topology evidence="7">Single-pass membrane protein</topology>
    </subcellularLocation>
</comment>
<comment type="catalytic activity">
    <reaction evidence="7">
        <text>a peptidoglycan chain = a peptidoglycan chain with N-acetyl-1,6-anhydromuramyl-[peptide] at the reducing end + a peptidoglycan chain with N-acetylglucosamine at the non-reducing end.</text>
        <dbReference type="EC" id="4.2.2.29"/>
    </reaction>
</comment>
<dbReference type="PANTHER" id="PTHR30518">
    <property type="entry name" value="ENDOLYTIC MUREIN TRANSGLYCOSYLASE"/>
    <property type="match status" value="1"/>
</dbReference>
<dbReference type="RefSeq" id="WP_005980246.1">
    <property type="nucleotide sequence ID" value="NZ_CABKNW010000004.1"/>
</dbReference>
<organism evidence="8 9">
    <name type="scientific">Fusobacterium ulcerans</name>
    <dbReference type="NCBI Taxonomy" id="861"/>
    <lineage>
        <taxon>Bacteria</taxon>
        <taxon>Fusobacteriati</taxon>
        <taxon>Fusobacteriota</taxon>
        <taxon>Fusobacteriia</taxon>
        <taxon>Fusobacteriales</taxon>
        <taxon>Fusobacteriaceae</taxon>
        <taxon>Fusobacterium</taxon>
    </lineage>
</organism>
<protein>
    <recommendedName>
        <fullName evidence="7">Endolytic murein transglycosylase</fullName>
        <ecNumber evidence="7">4.2.2.29</ecNumber>
    </recommendedName>
    <alternativeName>
        <fullName evidence="7">Peptidoglycan lytic transglycosylase</fullName>
    </alternativeName>
    <alternativeName>
        <fullName evidence="7">Peptidoglycan polymerization terminase</fullName>
    </alternativeName>
</protein>
<dbReference type="CDD" id="cd08010">
    <property type="entry name" value="MltG_like"/>
    <property type="match status" value="1"/>
</dbReference>
<reference evidence="8 9" key="1">
    <citation type="submission" date="2018-06" db="EMBL/GenBank/DDBJ databases">
        <authorList>
            <consortium name="Pathogen Informatics"/>
            <person name="Doyle S."/>
        </authorList>
    </citation>
    <scope>NUCLEOTIDE SEQUENCE [LARGE SCALE GENOMIC DNA]</scope>
    <source>
        <strain evidence="8 9">NCTC12112</strain>
    </source>
</reference>
<feature type="site" description="Important for catalytic activity" evidence="7">
    <location>
        <position position="203"/>
    </location>
</feature>
<keyword evidence="4 7" id="KW-0472">Membrane</keyword>
<dbReference type="HAMAP" id="MF_02065">
    <property type="entry name" value="MltG"/>
    <property type="match status" value="1"/>
</dbReference>